<dbReference type="InterPro" id="IPR037522">
    <property type="entry name" value="HD_GYP_dom"/>
</dbReference>
<dbReference type="Gene3D" id="1.10.3210.10">
    <property type="entry name" value="Hypothetical protein af1432"/>
    <property type="match status" value="1"/>
</dbReference>
<keyword evidence="2" id="KW-0472">Membrane</keyword>
<dbReference type="SMART" id="SM00471">
    <property type="entry name" value="HDc"/>
    <property type="match status" value="1"/>
</dbReference>
<name>A0A6J7JC55_9ZZZZ</name>
<accession>A0A6J7JC55</accession>
<gene>
    <name evidence="4" type="ORF">UFOPK3752_01039</name>
</gene>
<dbReference type="SUPFAM" id="SSF109604">
    <property type="entry name" value="HD-domain/PDEase-like"/>
    <property type="match status" value="1"/>
</dbReference>
<keyword evidence="2" id="KW-0812">Transmembrane</keyword>
<reference evidence="4" key="1">
    <citation type="submission" date="2020-05" db="EMBL/GenBank/DDBJ databases">
        <authorList>
            <person name="Chiriac C."/>
            <person name="Salcher M."/>
            <person name="Ghai R."/>
            <person name="Kavagutti S V."/>
        </authorList>
    </citation>
    <scope>NUCLEOTIDE SEQUENCE</scope>
</reference>
<dbReference type="InterPro" id="IPR003607">
    <property type="entry name" value="HD/PDEase_dom"/>
</dbReference>
<evidence type="ECO:0000256" key="2">
    <source>
        <dbReference type="SAM" id="Phobius"/>
    </source>
</evidence>
<dbReference type="PANTHER" id="PTHR43155">
    <property type="entry name" value="CYCLIC DI-GMP PHOSPHODIESTERASE PA4108-RELATED"/>
    <property type="match status" value="1"/>
</dbReference>
<feature type="transmembrane region" description="Helical" evidence="2">
    <location>
        <begin position="152"/>
        <end position="177"/>
    </location>
</feature>
<proteinExistence type="predicted"/>
<sequence>MCSTAPERIDQMRDLPIRSRLYVAAVVVVGMLVLVVGIRNVALGDLSTVLILATLFVMMNFLKSPLRRGVAVREGIDISVQMPISMASVLLLGPFGAPIVAASMALTPNTPWFKRLFNGGMAAITAWVASEAYLRVGGHPINVDFTFSPRHVLLPVIVTALVMELVNGLLMVAVIALTERVSPIRVWFGTLSESAFPMFIYSIFGLMLAVVWSYVGPISAALVLAPLMVARWVFAQFAARQEAYEATMRSLIQAVETKDAYTRGHSERVSRASVLIGRRSGMREDRVATLRYAGMLHDVGKLGVPTLVLQKAGRLSEEEFDAIQQHPSRGREITKELEFLGEAVEGIHLHHERIDGRGYPLGLKGMEIPEFARIIAVADAFDSMTTTRSYRGARSVEDAVLELRRCKGSQFDPDLVEALVEGIEVDGWDATDTMPSDLPVALPGASEIGVPSFGSDDDDPTAARQLGIGGPAGAAAIPDDASELDALMDVSGEERR</sequence>
<keyword evidence="2" id="KW-1133">Transmembrane helix</keyword>
<protein>
    <submittedName>
        <fullName evidence="4">Unannotated protein</fullName>
    </submittedName>
</protein>
<dbReference type="PROSITE" id="PS51832">
    <property type="entry name" value="HD_GYP"/>
    <property type="match status" value="1"/>
</dbReference>
<organism evidence="4">
    <name type="scientific">freshwater metagenome</name>
    <dbReference type="NCBI Taxonomy" id="449393"/>
    <lineage>
        <taxon>unclassified sequences</taxon>
        <taxon>metagenomes</taxon>
        <taxon>ecological metagenomes</taxon>
    </lineage>
</organism>
<feature type="transmembrane region" description="Helical" evidence="2">
    <location>
        <begin position="21"/>
        <end position="38"/>
    </location>
</feature>
<dbReference type="AlphaFoldDB" id="A0A6J7JC55"/>
<feature type="transmembrane region" description="Helical" evidence="2">
    <location>
        <begin position="44"/>
        <end position="62"/>
    </location>
</feature>
<evidence type="ECO:0000259" key="3">
    <source>
        <dbReference type="PROSITE" id="PS51832"/>
    </source>
</evidence>
<dbReference type="Pfam" id="PF13487">
    <property type="entry name" value="HD_5"/>
    <property type="match status" value="1"/>
</dbReference>
<dbReference type="CDD" id="cd00077">
    <property type="entry name" value="HDc"/>
    <property type="match status" value="1"/>
</dbReference>
<dbReference type="EMBL" id="CAFBND010000033">
    <property type="protein sequence ID" value="CAB4940539.1"/>
    <property type="molecule type" value="Genomic_DNA"/>
</dbReference>
<evidence type="ECO:0000313" key="4">
    <source>
        <dbReference type="EMBL" id="CAB4940539.1"/>
    </source>
</evidence>
<feature type="transmembrane region" description="Helical" evidence="2">
    <location>
        <begin position="83"/>
        <end position="106"/>
    </location>
</feature>
<feature type="region of interest" description="Disordered" evidence="1">
    <location>
        <begin position="452"/>
        <end position="481"/>
    </location>
</feature>
<evidence type="ECO:0000256" key="1">
    <source>
        <dbReference type="SAM" id="MobiDB-lite"/>
    </source>
</evidence>
<feature type="domain" description="HD-GYP" evidence="3">
    <location>
        <begin position="240"/>
        <end position="435"/>
    </location>
</feature>
<feature type="transmembrane region" description="Helical" evidence="2">
    <location>
        <begin position="198"/>
        <end position="215"/>
    </location>
</feature>